<comment type="caution">
    <text evidence="1">The sequence shown here is derived from an EMBL/GenBank/DDBJ whole genome shotgun (WGS) entry which is preliminary data.</text>
</comment>
<proteinExistence type="predicted"/>
<dbReference type="EMBL" id="CM055114">
    <property type="protein sequence ID" value="KAJ7514413.1"/>
    <property type="molecule type" value="Genomic_DNA"/>
</dbReference>
<protein>
    <submittedName>
        <fullName evidence="1">Uncharacterized protein</fullName>
    </submittedName>
</protein>
<gene>
    <name evidence="1" type="ORF">O6H91_23G042800</name>
</gene>
<dbReference type="Proteomes" id="UP001162992">
    <property type="component" value="Chromosome 23"/>
</dbReference>
<organism evidence="1 2">
    <name type="scientific">Diphasiastrum complanatum</name>
    <name type="common">Issler's clubmoss</name>
    <name type="synonym">Lycopodium complanatum</name>
    <dbReference type="NCBI Taxonomy" id="34168"/>
    <lineage>
        <taxon>Eukaryota</taxon>
        <taxon>Viridiplantae</taxon>
        <taxon>Streptophyta</taxon>
        <taxon>Embryophyta</taxon>
        <taxon>Tracheophyta</taxon>
        <taxon>Lycopodiopsida</taxon>
        <taxon>Lycopodiales</taxon>
        <taxon>Lycopodiaceae</taxon>
        <taxon>Lycopodioideae</taxon>
        <taxon>Diphasiastrum</taxon>
    </lineage>
</organism>
<keyword evidence="2" id="KW-1185">Reference proteome</keyword>
<evidence type="ECO:0000313" key="1">
    <source>
        <dbReference type="EMBL" id="KAJ7514413.1"/>
    </source>
</evidence>
<sequence length="1577" mass="176018">MAVPFSTMSSKICALLCLRTSSSVRGCLWPATFSDWMHLLVSELCVQHTFFSALQLAFCLSFIAIGMYRFLKTFTGRYTPCRVSGRRKDFWLLIVWTAAICLVHASVAIHQFLLGYQSRWSRVAFNDFLFAATQAITWLASAFILLQDQQHVSSFHTPVIRGWWISNIFIFGIILGSCIRNLYVRGIVSVQVLISTVLALTTILSTFTFLILDYIHVRRSSILKSSSGLSERLLPEISLRKDEREEKVTGYARAGLVSRATFYWLNPLLVIGSKQPLHIENIPHMRKEDRVECLFKIFEGKWKWLPGTKSLIWTLVKSLQLMFVSTGCLAILKLGVMYIGPLMIQQFIDFTAKQNGSWTEGVQLVLILFAAKLTEVLADHQRKFISGKLSLAAKSILIATVFRKTLSLSNSARQSHGTGQIVNYMSVDVLEVANFTTNVHDLWFMPLQILIALIILFRVVGLSTLAGLGTMVVVLTICLWIASKQQRFYFKIMAGKDHRLKVTNEALANMKVIKMQAWQDWFCNKIEEARLDELFWISKIMYLASVSIFLLWLSPLAVSVMTFGTCVLLRAPLTAGHVFTAIATFRIVQEPLRSFPQTIMAAAQALVSLNRLVKFFESEELSSMAVEKLPFGEEYAIVIDEGSFKWQLDAEKCILHNISMKIRSGSLVAVVGAVGSGKSALLACILGEMEKISGKVAVLVCLHRIWIHPSSSCCGSEVERSGKIAYVAQTAWIQNGSVQENILFGKPINQELYRMTLDVCALESDLSQMANGDQTEIGERGINLSGGQKQRIQLARAVYQDADIYLLDDVFSAVDAHTGTKLFWDCIRRALATKTVLLVTHQVEFLHRADRILVMRDGEIVQSGKYDDLLKSGIDFGTLVEAHNQALKLVHIEESHCDSNVSTIEVNGVDEVPLSSSIGDTLPYLGSPARISSSSPLASSPLHKERQLHHDAEQLPKITNRQGSKKINTISSAVKVLDLVDEEERATGHVDRAIYWAYATKVFWGAHVIILLIIQTGWQGLQIASDFWLADSTSEKNESSFQPTKFISVYAGLAIGSGIFVFMRAALITFSSLRTCQAFFLSMLHSVFQAPMSYFDTTPTGRILTRSSTDQVTIDFEVPFGFGAVLAIGFQLLGALFVTSSVTWQLVLVIFPMAWISIIYQRYYISSSRELTRLESITQAPIIHHFSETISGFMTIRAFGHQNRFTNVNVERVNTNMQISFHNAAANEWFGARIEALGILIFCASALFLVLLPRSLIRPELVGLSLSYGLALNDALFYLVFFMSQVEQKMVSVERILQFSKITGEQPSLTKEKHPIERWPNHGSIAVQDLQLRYRPGSPLVLKGVTFTVKGGEKLGIVGRTGSGKSSIVQALFRLVEPASGKIVIDAVDITTICLKDLRSRLSIIPQEPTLFEGSIRSNVDPLGKHTDDEIWEALEKCQLAAYVREKEDSLDSQVAENGENWSMGQRQLFCLGRALLKRTCILVLDEATASIDTQTDIIVQNIIKEEFLASTVISIAHRIPSVMDSDKVLVMDSGRVKEFDAPAALLDQPSSLFASLVHEYWSRSKSQQNVPSPSNT</sequence>
<evidence type="ECO:0000313" key="2">
    <source>
        <dbReference type="Proteomes" id="UP001162992"/>
    </source>
</evidence>
<reference evidence="2" key="1">
    <citation type="journal article" date="2024" name="Proc. Natl. Acad. Sci. U.S.A.">
        <title>Extraordinary preservation of gene collinearity over three hundred million years revealed in homosporous lycophytes.</title>
        <authorList>
            <person name="Li C."/>
            <person name="Wickell D."/>
            <person name="Kuo L.Y."/>
            <person name="Chen X."/>
            <person name="Nie B."/>
            <person name="Liao X."/>
            <person name="Peng D."/>
            <person name="Ji J."/>
            <person name="Jenkins J."/>
            <person name="Williams M."/>
            <person name="Shu S."/>
            <person name="Plott C."/>
            <person name="Barry K."/>
            <person name="Rajasekar S."/>
            <person name="Grimwood J."/>
            <person name="Han X."/>
            <person name="Sun S."/>
            <person name="Hou Z."/>
            <person name="He W."/>
            <person name="Dai G."/>
            <person name="Sun C."/>
            <person name="Schmutz J."/>
            <person name="Leebens-Mack J.H."/>
            <person name="Li F.W."/>
            <person name="Wang L."/>
        </authorList>
    </citation>
    <scope>NUCLEOTIDE SEQUENCE [LARGE SCALE GENOMIC DNA]</scope>
    <source>
        <strain evidence="2">cv. PW_Plant_1</strain>
    </source>
</reference>
<accession>A0ACC2AA32</accession>
<name>A0ACC2AA32_DIPCM</name>